<dbReference type="InterPro" id="IPR035965">
    <property type="entry name" value="PAS-like_dom_sf"/>
</dbReference>
<keyword evidence="3" id="KW-0597">Phosphoprotein</keyword>
<evidence type="ECO:0000256" key="2">
    <source>
        <dbReference type="ARBA" id="ARBA00012438"/>
    </source>
</evidence>
<comment type="catalytic activity">
    <reaction evidence="1">
        <text>ATP + protein L-histidine = ADP + protein N-phospho-L-histidine.</text>
        <dbReference type="EC" id="2.7.13.3"/>
    </reaction>
</comment>
<dbReference type="OrthoDB" id="9757990at2"/>
<proteinExistence type="predicted"/>
<feature type="coiled-coil region" evidence="4">
    <location>
        <begin position="31"/>
        <end position="58"/>
    </location>
</feature>
<dbReference type="PROSITE" id="PS50109">
    <property type="entry name" value="HIS_KIN"/>
    <property type="match status" value="1"/>
</dbReference>
<keyword evidence="4" id="KW-0175">Coiled coil</keyword>
<dbReference type="SUPFAM" id="SSF47384">
    <property type="entry name" value="Homodimeric domain of signal transducing histidine kinase"/>
    <property type="match status" value="1"/>
</dbReference>
<evidence type="ECO:0000256" key="1">
    <source>
        <dbReference type="ARBA" id="ARBA00000085"/>
    </source>
</evidence>
<reference evidence="7" key="1">
    <citation type="submission" date="2019-07" db="EMBL/GenBank/DDBJ databases">
        <title>Chitinimonas sp. nov., isolated from Ny-Alesund, arctica soil.</title>
        <authorList>
            <person name="Xu Q."/>
            <person name="Peng F."/>
        </authorList>
    </citation>
    <scope>NUCLEOTIDE SEQUENCE [LARGE SCALE GENOMIC DNA]</scope>
    <source>
        <strain evidence="7">R3-44</strain>
    </source>
</reference>
<dbReference type="PANTHER" id="PTHR43065:SF29">
    <property type="entry name" value="SENSOR PROTEIN KINASE FLES"/>
    <property type="match status" value="1"/>
</dbReference>
<dbReference type="Gene3D" id="1.10.287.130">
    <property type="match status" value="1"/>
</dbReference>
<evidence type="ECO:0000313" key="7">
    <source>
        <dbReference type="Proteomes" id="UP000317550"/>
    </source>
</evidence>
<gene>
    <name evidence="6" type="ORF">FNU76_21145</name>
</gene>
<dbReference type="InterPro" id="IPR000014">
    <property type="entry name" value="PAS"/>
</dbReference>
<sequence length="394" mass="42816">MNDKAAATGKANEKIDQAGLEQAFSLFTEASRQLVESYQELEQQVGSLTQELAVANGALRQQFEEKAALSSRLETLLAALPGGVVELDDGDGVVTSNPAAVEIFGRELIGVNWLQTVEPMLTATAVIDDWTFLAPDGAEKRLSIVASRLPSGERILLIHDVSESWRLRRQLEQHKRLAAMGEMAAGLAHQLRTPLATALLYTANLAKPQLGESDRLKFGEKSLARLRYLETLIQNMLLFVRGHQAEMERVDLAAAAEDALQTVQPQDTGQTRRWRVSLPEGPAWIEEASRKELTGALINLLENAMQATAAGDEITLDLARDGVAWRLVVADQGCGMSEQVRERLFEPFFTTRKDGTGLGLAIVRNLITACGGEIDVSSAPGEGAIFTILLPAAH</sequence>
<dbReference type="InterPro" id="IPR036097">
    <property type="entry name" value="HisK_dim/P_sf"/>
</dbReference>
<dbReference type="PRINTS" id="PR00344">
    <property type="entry name" value="BCTRLSENSOR"/>
</dbReference>
<dbReference type="SUPFAM" id="SSF55785">
    <property type="entry name" value="PYP-like sensor domain (PAS domain)"/>
    <property type="match status" value="1"/>
</dbReference>
<evidence type="ECO:0000256" key="4">
    <source>
        <dbReference type="SAM" id="Coils"/>
    </source>
</evidence>
<dbReference type="SMART" id="SM00387">
    <property type="entry name" value="HATPase_c"/>
    <property type="match status" value="1"/>
</dbReference>
<dbReference type="RefSeq" id="WP_144280042.1">
    <property type="nucleotide sequence ID" value="NZ_CP041730.1"/>
</dbReference>
<dbReference type="Pfam" id="PF00512">
    <property type="entry name" value="HisKA"/>
    <property type="match status" value="1"/>
</dbReference>
<dbReference type="EC" id="2.7.13.3" evidence="2"/>
<dbReference type="GO" id="GO:0000155">
    <property type="term" value="F:phosphorelay sensor kinase activity"/>
    <property type="evidence" value="ECO:0007669"/>
    <property type="project" value="InterPro"/>
</dbReference>
<dbReference type="InterPro" id="IPR004358">
    <property type="entry name" value="Sig_transdc_His_kin-like_C"/>
</dbReference>
<dbReference type="InterPro" id="IPR003661">
    <property type="entry name" value="HisK_dim/P_dom"/>
</dbReference>
<dbReference type="SMART" id="SM00388">
    <property type="entry name" value="HisKA"/>
    <property type="match status" value="1"/>
</dbReference>
<dbReference type="PANTHER" id="PTHR43065">
    <property type="entry name" value="SENSOR HISTIDINE KINASE"/>
    <property type="match status" value="1"/>
</dbReference>
<name>A0A516SKI7_9NEIS</name>
<dbReference type="InterPro" id="IPR003594">
    <property type="entry name" value="HATPase_dom"/>
</dbReference>
<keyword evidence="7" id="KW-1185">Reference proteome</keyword>
<organism evidence="6 7">
    <name type="scientific">Chitinimonas arctica</name>
    <dbReference type="NCBI Taxonomy" id="2594795"/>
    <lineage>
        <taxon>Bacteria</taxon>
        <taxon>Pseudomonadati</taxon>
        <taxon>Pseudomonadota</taxon>
        <taxon>Betaproteobacteria</taxon>
        <taxon>Neisseriales</taxon>
        <taxon>Chitinibacteraceae</taxon>
        <taxon>Chitinimonas</taxon>
    </lineage>
</organism>
<dbReference type="Pfam" id="PF02518">
    <property type="entry name" value="HATPase_c"/>
    <property type="match status" value="1"/>
</dbReference>
<dbReference type="InterPro" id="IPR005467">
    <property type="entry name" value="His_kinase_dom"/>
</dbReference>
<dbReference type="CDD" id="cd00130">
    <property type="entry name" value="PAS"/>
    <property type="match status" value="1"/>
</dbReference>
<dbReference type="SUPFAM" id="SSF55874">
    <property type="entry name" value="ATPase domain of HSP90 chaperone/DNA topoisomerase II/histidine kinase"/>
    <property type="match status" value="1"/>
</dbReference>
<dbReference type="Proteomes" id="UP000317550">
    <property type="component" value="Chromosome"/>
</dbReference>
<dbReference type="AlphaFoldDB" id="A0A516SKI7"/>
<evidence type="ECO:0000313" key="6">
    <source>
        <dbReference type="EMBL" id="QDQ28659.1"/>
    </source>
</evidence>
<feature type="domain" description="Histidine kinase" evidence="5">
    <location>
        <begin position="186"/>
        <end position="394"/>
    </location>
</feature>
<dbReference type="InterPro" id="IPR036890">
    <property type="entry name" value="HATPase_C_sf"/>
</dbReference>
<dbReference type="EMBL" id="CP041730">
    <property type="protein sequence ID" value="QDQ28659.1"/>
    <property type="molecule type" value="Genomic_DNA"/>
</dbReference>
<evidence type="ECO:0000259" key="5">
    <source>
        <dbReference type="PROSITE" id="PS50109"/>
    </source>
</evidence>
<dbReference type="KEGG" id="cari:FNU76_21145"/>
<dbReference type="CDD" id="cd00082">
    <property type="entry name" value="HisKA"/>
    <property type="match status" value="1"/>
</dbReference>
<accession>A0A516SKI7</accession>
<dbReference type="Gene3D" id="3.30.565.10">
    <property type="entry name" value="Histidine kinase-like ATPase, C-terminal domain"/>
    <property type="match status" value="1"/>
</dbReference>
<evidence type="ECO:0000256" key="3">
    <source>
        <dbReference type="ARBA" id="ARBA00022553"/>
    </source>
</evidence>
<protein>
    <recommendedName>
        <fullName evidence="2">histidine kinase</fullName>
        <ecNumber evidence="2">2.7.13.3</ecNumber>
    </recommendedName>
</protein>